<name>Q2FRC0_METHJ</name>
<gene>
    <name evidence="1" type="ordered locus">Mhun_1898</name>
</gene>
<dbReference type="RefSeq" id="WP_011448876.1">
    <property type="nucleotide sequence ID" value="NC_007796.1"/>
</dbReference>
<evidence type="ECO:0000313" key="1">
    <source>
        <dbReference type="EMBL" id="ABD41612.1"/>
    </source>
</evidence>
<proteinExistence type="predicted"/>
<dbReference type="STRING" id="323259.Mhun_1898"/>
<dbReference type="GeneID" id="40920504"/>
<keyword evidence="2" id="KW-1185">Reference proteome</keyword>
<dbReference type="eggNOG" id="arCOG09485">
    <property type="taxonomic scope" value="Archaea"/>
</dbReference>
<dbReference type="EnsemblBacteria" id="ABD41612">
    <property type="protein sequence ID" value="ABD41612"/>
    <property type="gene ID" value="Mhun_1898"/>
</dbReference>
<evidence type="ECO:0000313" key="2">
    <source>
        <dbReference type="Proteomes" id="UP000001941"/>
    </source>
</evidence>
<dbReference type="Proteomes" id="UP000001941">
    <property type="component" value="Chromosome"/>
</dbReference>
<protein>
    <submittedName>
        <fullName evidence="1">Uncharacterized protein</fullName>
    </submittedName>
</protein>
<dbReference type="EMBL" id="CP000254">
    <property type="protein sequence ID" value="ABD41612.1"/>
    <property type="molecule type" value="Genomic_DNA"/>
</dbReference>
<dbReference type="HOGENOM" id="CLU_1514622_0_0_2"/>
<dbReference type="KEGG" id="mhu:Mhun_1898"/>
<dbReference type="InParanoid" id="Q2FRC0"/>
<organism evidence="1 2">
    <name type="scientific">Methanospirillum hungatei JF-1 (strain ATCC 27890 / DSM 864 / NBRC 100397 / JF-1)</name>
    <dbReference type="NCBI Taxonomy" id="323259"/>
    <lineage>
        <taxon>Archaea</taxon>
        <taxon>Methanobacteriati</taxon>
        <taxon>Methanobacteriota</taxon>
        <taxon>Stenosarchaea group</taxon>
        <taxon>Methanomicrobia</taxon>
        <taxon>Methanomicrobiales</taxon>
        <taxon>Methanospirillaceae</taxon>
        <taxon>Methanospirillum</taxon>
    </lineage>
</organism>
<reference evidence="2" key="1">
    <citation type="journal article" date="2016" name="Stand. Genomic Sci.">
        <title>Complete genome sequence of Methanospirillum hungatei type strain JF1.</title>
        <authorList>
            <person name="Gunsalus R.P."/>
            <person name="Cook L.E."/>
            <person name="Crable B."/>
            <person name="Rohlin L."/>
            <person name="McDonald E."/>
            <person name="Mouttaki H."/>
            <person name="Sieber J.R."/>
            <person name="Poweleit N."/>
            <person name="Zhou H."/>
            <person name="Lapidus A.L."/>
            <person name="Daligault H.E."/>
            <person name="Land M."/>
            <person name="Gilna P."/>
            <person name="Ivanova N."/>
            <person name="Kyrpides N."/>
            <person name="Culley D.E."/>
            <person name="McInerney M.J."/>
        </authorList>
    </citation>
    <scope>NUCLEOTIDE SEQUENCE [LARGE SCALE GENOMIC DNA]</scope>
    <source>
        <strain evidence="2">ATCC 27890 / DSM 864 / NBRC 100397 / JF-1</strain>
    </source>
</reference>
<sequence length="177" mass="20557">MTPAIIHETSVHDYYPQPWRENSSVFSKISMQRPKAFEGKRDVPIEITSFFGYSSITSIKVTSGTHSTSYIQSIIDRVKTDSKSTIMYFFQKNPEMISGVDEVIRRIDRIFPDNTQYFLETRMDPDSGIDYIRLCVRLSHYPDDFFDIAFEIEESCSYLFSGSKSKFLLTTDFMPSQ</sequence>
<accession>Q2FRC0</accession>
<dbReference type="AlphaFoldDB" id="Q2FRC0"/>